<proteinExistence type="predicted"/>
<dbReference type="Proteomes" id="UP000192491">
    <property type="component" value="Unassembled WGS sequence"/>
</dbReference>
<dbReference type="EMBL" id="MTEJ01000175">
    <property type="protein sequence ID" value="OQX08429.1"/>
    <property type="molecule type" value="Genomic_DNA"/>
</dbReference>
<organism evidence="2 3">
    <name type="scientific">Thiothrix lacustris</name>
    <dbReference type="NCBI Taxonomy" id="525917"/>
    <lineage>
        <taxon>Bacteria</taxon>
        <taxon>Pseudomonadati</taxon>
        <taxon>Pseudomonadota</taxon>
        <taxon>Gammaproteobacteria</taxon>
        <taxon>Thiotrichales</taxon>
        <taxon>Thiotrichaceae</taxon>
        <taxon>Thiothrix</taxon>
    </lineage>
</organism>
<feature type="signal peptide" evidence="1">
    <location>
        <begin position="1"/>
        <end position="29"/>
    </location>
</feature>
<name>A0A1Y1QLB0_9GAMM</name>
<gene>
    <name evidence="2" type="ORF">BWK73_25510</name>
</gene>
<keyword evidence="1" id="KW-0732">Signal</keyword>
<evidence type="ECO:0000256" key="1">
    <source>
        <dbReference type="SAM" id="SignalP"/>
    </source>
</evidence>
<feature type="chain" id="PRO_5012643622" evidence="1">
    <location>
        <begin position="30"/>
        <end position="107"/>
    </location>
</feature>
<sequence>MYDAKLSGKATAITLCVLGLAVFTSAAKAADVDPAFICEATCSSAIADVRSRDNFEVGTAFHPMGDKHYAYVHAYSPYVGYWAFHYVWNGTEFTEDGRVPLNMEASQ</sequence>
<evidence type="ECO:0000313" key="3">
    <source>
        <dbReference type="Proteomes" id="UP000192491"/>
    </source>
</evidence>
<reference evidence="2 3" key="1">
    <citation type="submission" date="2017-01" db="EMBL/GenBank/DDBJ databases">
        <title>Novel large sulfur bacteria in the metagenomes of groundwater-fed chemosynthetic microbial mats in the Lake Huron basin.</title>
        <authorList>
            <person name="Sharrar A.M."/>
            <person name="Flood B.E."/>
            <person name="Bailey J.V."/>
            <person name="Jones D.S."/>
            <person name="Biddanda B."/>
            <person name="Ruberg S.A."/>
            <person name="Marcus D.N."/>
            <person name="Dick G.J."/>
        </authorList>
    </citation>
    <scope>NUCLEOTIDE SEQUENCE [LARGE SCALE GENOMIC DNA]</scope>
    <source>
        <strain evidence="2">A8</strain>
    </source>
</reference>
<dbReference type="AlphaFoldDB" id="A0A1Y1QLB0"/>
<accession>A0A1Y1QLB0</accession>
<protein>
    <submittedName>
        <fullName evidence="2">Uncharacterized protein</fullName>
    </submittedName>
</protein>
<comment type="caution">
    <text evidence="2">The sequence shown here is derived from an EMBL/GenBank/DDBJ whole genome shotgun (WGS) entry which is preliminary data.</text>
</comment>
<evidence type="ECO:0000313" key="2">
    <source>
        <dbReference type="EMBL" id="OQX08429.1"/>
    </source>
</evidence>